<comment type="caution">
    <text evidence="3">The sequence shown here is derived from an EMBL/GenBank/DDBJ whole genome shotgun (WGS) entry which is preliminary data.</text>
</comment>
<feature type="domain" description="Gfo/Idh/MocA-like oxidoreductase C-terminal" evidence="2">
    <location>
        <begin position="165"/>
        <end position="350"/>
    </location>
</feature>
<dbReference type="SUPFAM" id="SSF55347">
    <property type="entry name" value="Glyceraldehyde-3-phosphate dehydrogenase-like, C-terminal domain"/>
    <property type="match status" value="1"/>
</dbReference>
<evidence type="ECO:0000259" key="2">
    <source>
        <dbReference type="Pfam" id="PF02894"/>
    </source>
</evidence>
<dbReference type="VEuPathDB" id="FungiDB:SMAC_03815"/>
<evidence type="ECO:0000259" key="1">
    <source>
        <dbReference type="Pfam" id="PF01408"/>
    </source>
</evidence>
<dbReference type="InterPro" id="IPR000683">
    <property type="entry name" value="Gfo/Idh/MocA-like_OxRdtase_N"/>
</dbReference>
<protein>
    <recommendedName>
        <fullName evidence="5">NAD(P)-binding protein</fullName>
    </recommendedName>
</protein>
<evidence type="ECO:0008006" key="5">
    <source>
        <dbReference type="Google" id="ProtNLM"/>
    </source>
</evidence>
<dbReference type="AlphaFoldDB" id="A0A8S8ZHM1"/>
<accession>A0A8S8ZHM1</accession>
<dbReference type="GO" id="GO:0000166">
    <property type="term" value="F:nucleotide binding"/>
    <property type="evidence" value="ECO:0007669"/>
    <property type="project" value="InterPro"/>
</dbReference>
<dbReference type="GO" id="GO:0016491">
    <property type="term" value="F:oxidoreductase activity"/>
    <property type="evidence" value="ECO:0007669"/>
    <property type="project" value="TreeGrafter"/>
</dbReference>
<dbReference type="Pfam" id="PF02894">
    <property type="entry name" value="GFO_IDH_MocA_C"/>
    <property type="match status" value="1"/>
</dbReference>
<dbReference type="Gene3D" id="3.30.360.10">
    <property type="entry name" value="Dihydrodipicolinate Reductase, domain 2"/>
    <property type="match status" value="1"/>
</dbReference>
<dbReference type="Proteomes" id="UP000433876">
    <property type="component" value="Unassembled WGS sequence"/>
</dbReference>
<dbReference type="SUPFAM" id="SSF51735">
    <property type="entry name" value="NAD(P)-binding Rossmann-fold domains"/>
    <property type="match status" value="1"/>
</dbReference>
<dbReference type="PANTHER" id="PTHR42840:SF5">
    <property type="entry name" value="NAD(P)-BINDING ROSSMANN-FOLD SUPERFAMILY PROTEIN"/>
    <property type="match status" value="1"/>
</dbReference>
<dbReference type="EMBL" id="NMPR01000112">
    <property type="protein sequence ID" value="KAA8630157.1"/>
    <property type="molecule type" value="Genomic_DNA"/>
</dbReference>
<evidence type="ECO:0000313" key="4">
    <source>
        <dbReference type="Proteomes" id="UP000433876"/>
    </source>
</evidence>
<name>A0A8S8ZHM1_SORMA</name>
<dbReference type="PANTHER" id="PTHR42840">
    <property type="entry name" value="NAD(P)-BINDING ROSSMANN-FOLD SUPERFAMILY PROTEIN-RELATED"/>
    <property type="match status" value="1"/>
</dbReference>
<dbReference type="Gene3D" id="3.40.50.720">
    <property type="entry name" value="NAD(P)-binding Rossmann-like Domain"/>
    <property type="match status" value="1"/>
</dbReference>
<dbReference type="InterPro" id="IPR004104">
    <property type="entry name" value="Gfo/Idh/MocA-like_OxRdtase_C"/>
</dbReference>
<dbReference type="InterPro" id="IPR036291">
    <property type="entry name" value="NAD(P)-bd_dom_sf"/>
</dbReference>
<dbReference type="GO" id="GO:0005737">
    <property type="term" value="C:cytoplasm"/>
    <property type="evidence" value="ECO:0007669"/>
    <property type="project" value="TreeGrafter"/>
</dbReference>
<reference evidence="3 4" key="1">
    <citation type="submission" date="2017-07" db="EMBL/GenBank/DDBJ databases">
        <title>Genome sequence of the Sordaria macrospora wild type strain R19027.</title>
        <authorList>
            <person name="Nowrousian M."/>
            <person name="Teichert I."/>
            <person name="Kueck U."/>
        </authorList>
    </citation>
    <scope>NUCLEOTIDE SEQUENCE [LARGE SCALE GENOMIC DNA]</scope>
    <source>
        <strain evidence="3 4">R19027</strain>
        <tissue evidence="3">Mycelium</tissue>
    </source>
</reference>
<dbReference type="OMA" id="NEMQSPE"/>
<sequence>MVGVALLGAGIFAREQHLPAIESVPSLSLKAIYSRSESSANTLASAASNPVDVYYDVPTGTGEAKVGPEEKTLDALLARTDIDAVVIALPILAQPAVIQKALKAGKHVLSEKPVAKDVEAAKGLIEFYAGLEQGEKKKPLWAVGENYRYTPSLMAAAEKVKEVGGKLTTFRLNMNGWVEEENKYFKTEWRKVPSYQGGFLLDGGVHFVAGLRLLLSSLDQDISQVVGFSHLLEERLLPVDTVHAVALTSEGKSGTISISFGTQFKSGLEVEVVTTNGSVYWNPTEVKTKTKDGEKAEQFERRSGVKEEMAAFAQAIERGKTEKNQTPEEALRDLEVVQRLLESGEAKGAVKAIEA</sequence>
<evidence type="ECO:0000313" key="3">
    <source>
        <dbReference type="EMBL" id="KAA8630157.1"/>
    </source>
</evidence>
<feature type="domain" description="Gfo/Idh/MocA-like oxidoreductase N-terminal" evidence="1">
    <location>
        <begin position="3"/>
        <end position="126"/>
    </location>
</feature>
<dbReference type="GO" id="GO:0006740">
    <property type="term" value="P:NADPH regeneration"/>
    <property type="evidence" value="ECO:0007669"/>
    <property type="project" value="TreeGrafter"/>
</dbReference>
<organism evidence="3 4">
    <name type="scientific">Sordaria macrospora</name>
    <dbReference type="NCBI Taxonomy" id="5147"/>
    <lineage>
        <taxon>Eukaryota</taxon>
        <taxon>Fungi</taxon>
        <taxon>Dikarya</taxon>
        <taxon>Ascomycota</taxon>
        <taxon>Pezizomycotina</taxon>
        <taxon>Sordariomycetes</taxon>
        <taxon>Sordariomycetidae</taxon>
        <taxon>Sordariales</taxon>
        <taxon>Sordariaceae</taxon>
        <taxon>Sordaria</taxon>
    </lineage>
</organism>
<gene>
    <name evidence="3" type="ORF">SMACR_03815</name>
</gene>
<proteinExistence type="predicted"/>
<dbReference type="Pfam" id="PF01408">
    <property type="entry name" value="GFO_IDH_MocA"/>
    <property type="match status" value="1"/>
</dbReference>